<proteinExistence type="predicted"/>
<organism evidence="2 3">
    <name type="scientific">Deinococcus taklimakanensis</name>
    <dbReference type="NCBI Taxonomy" id="536443"/>
    <lineage>
        <taxon>Bacteria</taxon>
        <taxon>Thermotogati</taxon>
        <taxon>Deinococcota</taxon>
        <taxon>Deinococci</taxon>
        <taxon>Deinococcales</taxon>
        <taxon>Deinococcaceae</taxon>
        <taxon>Deinococcus</taxon>
    </lineage>
</organism>
<feature type="signal peptide" evidence="1">
    <location>
        <begin position="1"/>
        <end position="18"/>
    </location>
</feature>
<evidence type="ECO:0000313" key="3">
    <source>
        <dbReference type="Proteomes" id="UP001597475"/>
    </source>
</evidence>
<comment type="caution">
    <text evidence="2">The sequence shown here is derived from an EMBL/GenBank/DDBJ whole genome shotgun (WGS) entry which is preliminary data.</text>
</comment>
<evidence type="ECO:0000256" key="1">
    <source>
        <dbReference type="SAM" id="SignalP"/>
    </source>
</evidence>
<reference evidence="3" key="1">
    <citation type="journal article" date="2019" name="Int. J. Syst. Evol. Microbiol.">
        <title>The Global Catalogue of Microorganisms (GCM) 10K type strain sequencing project: providing services to taxonomists for standard genome sequencing and annotation.</title>
        <authorList>
            <consortium name="The Broad Institute Genomics Platform"/>
            <consortium name="The Broad Institute Genome Sequencing Center for Infectious Disease"/>
            <person name="Wu L."/>
            <person name="Ma J."/>
        </authorList>
    </citation>
    <scope>NUCLEOTIDE SEQUENCE [LARGE SCALE GENOMIC DNA]</scope>
    <source>
        <strain evidence="3">KCTC 33842</strain>
    </source>
</reference>
<keyword evidence="1" id="KW-0732">Signal</keyword>
<evidence type="ECO:0000313" key="2">
    <source>
        <dbReference type="EMBL" id="MFD2609340.1"/>
    </source>
</evidence>
<dbReference type="EMBL" id="JBHUMK010000034">
    <property type="protein sequence ID" value="MFD2609340.1"/>
    <property type="molecule type" value="Genomic_DNA"/>
</dbReference>
<keyword evidence="3" id="KW-1185">Reference proteome</keyword>
<accession>A0ABW5P2U8</accession>
<evidence type="ECO:0008006" key="4">
    <source>
        <dbReference type="Google" id="ProtNLM"/>
    </source>
</evidence>
<gene>
    <name evidence="2" type="ORF">ACFSR9_07820</name>
</gene>
<dbReference type="RefSeq" id="WP_386844640.1">
    <property type="nucleotide sequence ID" value="NZ_JBHUMK010000034.1"/>
</dbReference>
<sequence length="538" mass="56863">MRRLLPLTVLLTLNTAPAATLADQLPSGALLTVETHEAGGALGRLAGLAGRVMKAVLGEEADHAVSGIAEVLKGSVGKEAALGVFTVGQAGGTFAPHVLGVSRVDDLSTELFRSMLPSGSKGARVGRYTFARQGDMYAGLSGGLVYFSTDKTLLMQTLGRLSGKAAPRLMDSAAYTTPTRATGPQEIRLFLNFSAAAKVVRAELAQLALPRLFSPLVDALDTLGQYAGGFATTPSGLNTASAHAVNAQGKDQPLARILRWRTDFHVQEVIPASAESVQVKACSPESGAYLGRWLSRIDLIDPVGFLTDSQLASHLERSGRYLGSECAQVGLAGSNRASYSGENPLAVVASTVSYQRVTDRAAAEAHLPEYASSVNSTLADLSAQLRGILSRAAREEGRRDLMDEQSLKTLDALGHMKMVYAFRGDYLVTAFSEQALQAALAQSPVLAQDAAFRAAALPVSGSGWTYVRNLPDVTPEELRGVMTAGLPQDMANGGEVTDIFGAVAPVLADLINRYDGQTGWSDVKGDLVLSKGQIRYRW</sequence>
<feature type="chain" id="PRO_5046282986" description="DUF3352 domain-containing protein" evidence="1">
    <location>
        <begin position="19"/>
        <end position="538"/>
    </location>
</feature>
<protein>
    <recommendedName>
        <fullName evidence="4">DUF3352 domain-containing protein</fullName>
    </recommendedName>
</protein>
<name>A0ABW5P2U8_9DEIO</name>
<dbReference type="Proteomes" id="UP001597475">
    <property type="component" value="Unassembled WGS sequence"/>
</dbReference>